<proteinExistence type="predicted"/>
<feature type="region of interest" description="Disordered" evidence="1">
    <location>
        <begin position="110"/>
        <end position="130"/>
    </location>
</feature>
<reference evidence="3" key="1">
    <citation type="submission" date="2023-06" db="EMBL/GenBank/DDBJ databases">
        <title>Sysu t00192.</title>
        <authorList>
            <person name="Gao L."/>
            <person name="Fang B.-Z."/>
            <person name="Li W.-J."/>
        </authorList>
    </citation>
    <scope>NUCLEOTIDE SEQUENCE</scope>
    <source>
        <strain evidence="3">SYSU T00192</strain>
    </source>
</reference>
<accession>A0ABT8GAR6</accession>
<gene>
    <name evidence="3" type="ORF">QQX09_10190</name>
</gene>
<evidence type="ECO:0000313" key="4">
    <source>
        <dbReference type="Proteomes" id="UP001172728"/>
    </source>
</evidence>
<name>A0ABT8GAR6_9MICO</name>
<sequence length="130" mass="13319">MRRAAAANMWSNTWAIIAIVLAVLALTLVVWNPRIGGTSYGDSYRCLAPWDTVLNGAFNTPGGDPPPDALDVAARCRTAGSLAFAGAAAAAAGAAASLMAAMTLRVAGHGRAARHATRRTKTRTPAESGT</sequence>
<keyword evidence="2" id="KW-1133">Transmembrane helix</keyword>
<evidence type="ECO:0000256" key="2">
    <source>
        <dbReference type="SAM" id="Phobius"/>
    </source>
</evidence>
<feature type="compositionally biased region" description="Basic residues" evidence="1">
    <location>
        <begin position="111"/>
        <end position="122"/>
    </location>
</feature>
<dbReference type="EMBL" id="JAUHPW010000007">
    <property type="protein sequence ID" value="MDN4476223.1"/>
    <property type="molecule type" value="Genomic_DNA"/>
</dbReference>
<keyword evidence="4" id="KW-1185">Reference proteome</keyword>
<feature type="transmembrane region" description="Helical" evidence="2">
    <location>
        <begin position="12"/>
        <end position="31"/>
    </location>
</feature>
<keyword evidence="2" id="KW-0812">Transmembrane</keyword>
<evidence type="ECO:0000256" key="1">
    <source>
        <dbReference type="SAM" id="MobiDB-lite"/>
    </source>
</evidence>
<comment type="caution">
    <text evidence="3">The sequence shown here is derived from an EMBL/GenBank/DDBJ whole genome shotgun (WGS) entry which is preliminary data.</text>
</comment>
<organism evidence="3 4">
    <name type="scientific">Demequina litoralis</name>
    <dbReference type="NCBI Taxonomy" id="3051660"/>
    <lineage>
        <taxon>Bacteria</taxon>
        <taxon>Bacillati</taxon>
        <taxon>Actinomycetota</taxon>
        <taxon>Actinomycetes</taxon>
        <taxon>Micrococcales</taxon>
        <taxon>Demequinaceae</taxon>
        <taxon>Demequina</taxon>
    </lineage>
</organism>
<feature type="transmembrane region" description="Helical" evidence="2">
    <location>
        <begin position="82"/>
        <end position="104"/>
    </location>
</feature>
<evidence type="ECO:0000313" key="3">
    <source>
        <dbReference type="EMBL" id="MDN4476223.1"/>
    </source>
</evidence>
<dbReference type="RefSeq" id="WP_301134217.1">
    <property type="nucleotide sequence ID" value="NZ_JAUHPW010000007.1"/>
</dbReference>
<protein>
    <submittedName>
        <fullName evidence="3">Uncharacterized protein</fullName>
    </submittedName>
</protein>
<dbReference type="Proteomes" id="UP001172728">
    <property type="component" value="Unassembled WGS sequence"/>
</dbReference>
<keyword evidence="2" id="KW-0472">Membrane</keyword>